<feature type="domain" description="Helicase C-terminal" evidence="6">
    <location>
        <begin position="351"/>
        <end position="523"/>
    </location>
</feature>
<dbReference type="eggNOG" id="KOG0922">
    <property type="taxonomic scope" value="Eukaryota"/>
</dbReference>
<dbReference type="Pfam" id="PF00270">
    <property type="entry name" value="DEAD"/>
    <property type="match status" value="1"/>
</dbReference>
<dbReference type="InterPro" id="IPR007502">
    <property type="entry name" value="Helicase-assoc_dom"/>
</dbReference>
<dbReference type="InterPro" id="IPR001650">
    <property type="entry name" value="Helicase_C-like"/>
</dbReference>
<evidence type="ECO:0000256" key="3">
    <source>
        <dbReference type="ARBA" id="ARBA00022806"/>
    </source>
</evidence>
<evidence type="ECO:0000313" key="7">
    <source>
        <dbReference type="Proteomes" id="UP000095285"/>
    </source>
</evidence>
<evidence type="ECO:0000259" key="6">
    <source>
        <dbReference type="PROSITE" id="PS51194"/>
    </source>
</evidence>
<dbReference type="GO" id="GO:0003723">
    <property type="term" value="F:RNA binding"/>
    <property type="evidence" value="ECO:0007669"/>
    <property type="project" value="TreeGrafter"/>
</dbReference>
<dbReference type="Gene3D" id="3.40.50.300">
    <property type="entry name" value="P-loop containing nucleotide triphosphate hydrolases"/>
    <property type="match status" value="2"/>
</dbReference>
<evidence type="ECO:0000256" key="1">
    <source>
        <dbReference type="ARBA" id="ARBA00022741"/>
    </source>
</evidence>
<sequence length="1051" mass="120669">MDGMNSDLEQHYGRLRRFFFGDEPWKIAAKDSDIEKLFRKFFSKLQVKLQSRRKEHNHQEEEDVIASSSVTASSSNMLDIPDSSKFLRHHTTRLAVDIREKDDLELREVPEHVLSEYTFALSSFIAYENRMKFNQLRQLRIAQKNLPIAEKRDEILETLQNVKVLLIAGDTGCGKSTQVPQYLLDADYDRIACTQPRRIAAIALARRVAYETLNEYGSKIAYQIRFEKTRTLKTRLLFVTEGLLLRQLQSDPELSQYNVIILDEIHERNLSGDFLLGLLRNLVRRRDDLKLILMSATINLELFQNYFENAPVIKVAGRLYPIELRYMPIKEHDQYESEKKKTKIDPAPYLNILQMIDAKVDSNERGDVLIFLNGVSEISTVAEALKVYAETSKKWIILTLHSTLSTEEQDKVFDIAPLGIRKCILSTNIAETSVTIDRIRFVIDSGKVNLVKFDSKTGMHSLREYWTSQASADQRKGRAGRTGPGICYRLYSQQHFDKMDPFTVSEINRVSLESLAMQIVNMNLGISPLEFPFIEKPNMGELEEAVESLWRQGILEAGNTKVLTSLGKIIANIPVEIPVAKVLIYGCVFEQVEPSLTIAASLATSSPFTNRSFREPDILDRRKNIMSDSGDPFALINAYREFVEVQAERDDIRRWGREKGIDIQRMYEIRQLRRQFKDLLEHSGILEAKSDADSRERRINAGDRKRLNELKKDARYEVKKRKVLKPEAHFDTLMDSEIASFYAKYNPTAFFSGNFSLVDNVQALEFYMENRESGIRNILKSHRLNDATFSILKFIVTAGVHPQYAILDQYNSYKIGNELFAHTRRKPFAVLHPNSCLALLPEALDYDRSEKGLSNYHQLISFASFIETTKPYICNSLRVPALALLLLSKSVICSEDDYSIVCDDFISYKFPRAMDFFTIVEQATAIRRQLARALNRSLEGDLSDSHALAKSVLSFLRSNVEYILTRRACPDDNRELGFVLPSGEKLSEKGDEETLTSIRLYEAQSDSKLEDELAINRTAEKKPSIEYFCDVCQKTLLFTTAFDILRHQRSH</sequence>
<dbReference type="SMART" id="SM00490">
    <property type="entry name" value="HELICc"/>
    <property type="match status" value="1"/>
</dbReference>
<dbReference type="SMART" id="SM00487">
    <property type="entry name" value="DEXDc"/>
    <property type="match status" value="1"/>
</dbReference>
<dbReference type="SMART" id="SM00847">
    <property type="entry name" value="HA2"/>
    <property type="match status" value="1"/>
</dbReference>
<dbReference type="Pfam" id="PF00271">
    <property type="entry name" value="Helicase_C"/>
    <property type="match status" value="1"/>
</dbReference>
<dbReference type="InterPro" id="IPR011545">
    <property type="entry name" value="DEAD/DEAH_box_helicase_dom"/>
</dbReference>
<dbReference type="FunFam" id="3.40.50.300:FF:004714">
    <property type="entry name" value="DEAD/DEAH box helicase"/>
    <property type="match status" value="1"/>
</dbReference>
<dbReference type="PROSITE" id="PS51192">
    <property type="entry name" value="HELICASE_ATP_BIND_1"/>
    <property type="match status" value="1"/>
</dbReference>
<keyword evidence="3" id="KW-0347">Helicase</keyword>
<dbReference type="CDD" id="cd18791">
    <property type="entry name" value="SF2_C_RHA"/>
    <property type="match status" value="1"/>
</dbReference>
<dbReference type="Pfam" id="PF07717">
    <property type="entry name" value="OB_NTP_bind"/>
    <property type="match status" value="1"/>
</dbReference>
<evidence type="ECO:0000256" key="4">
    <source>
        <dbReference type="ARBA" id="ARBA00022840"/>
    </source>
</evidence>
<dbReference type="GO" id="GO:0016787">
    <property type="term" value="F:hydrolase activity"/>
    <property type="evidence" value="ECO:0007669"/>
    <property type="project" value="UniProtKB-KW"/>
</dbReference>
<dbReference type="AlphaFoldDB" id="A0A1I7V7W8"/>
<dbReference type="CDD" id="cd17979">
    <property type="entry name" value="DEXHc_DHX34"/>
    <property type="match status" value="1"/>
</dbReference>
<dbReference type="Proteomes" id="UP000095285">
    <property type="component" value="Unassembled WGS sequence"/>
</dbReference>
<dbReference type="GO" id="GO:0004386">
    <property type="term" value="F:helicase activity"/>
    <property type="evidence" value="ECO:0007669"/>
    <property type="project" value="UniProtKB-KW"/>
</dbReference>
<reference evidence="7" key="1">
    <citation type="submission" date="2012-04" db="EMBL/GenBank/DDBJ databases">
        <title>The Genome Sequence of Loa loa.</title>
        <authorList>
            <consortium name="The Broad Institute Genome Sequencing Platform"/>
            <consortium name="Broad Institute Genome Sequencing Center for Infectious Disease"/>
            <person name="Nutman T.B."/>
            <person name="Fink D.L."/>
            <person name="Russ C."/>
            <person name="Young S."/>
            <person name="Zeng Q."/>
            <person name="Gargeya S."/>
            <person name="Alvarado L."/>
            <person name="Berlin A."/>
            <person name="Chapman S.B."/>
            <person name="Chen Z."/>
            <person name="Freedman E."/>
            <person name="Gellesch M."/>
            <person name="Goldberg J."/>
            <person name="Griggs A."/>
            <person name="Gujja S."/>
            <person name="Heilman E.R."/>
            <person name="Heiman D."/>
            <person name="Howarth C."/>
            <person name="Mehta T."/>
            <person name="Neiman D."/>
            <person name="Pearson M."/>
            <person name="Roberts A."/>
            <person name="Saif S."/>
            <person name="Shea T."/>
            <person name="Shenoy N."/>
            <person name="Sisk P."/>
            <person name="Stolte C."/>
            <person name="Sykes S."/>
            <person name="White J."/>
            <person name="Yandava C."/>
            <person name="Haas B."/>
            <person name="Henn M.R."/>
            <person name="Nusbaum C."/>
            <person name="Birren B."/>
        </authorList>
    </citation>
    <scope>NUCLEOTIDE SEQUENCE [LARGE SCALE GENOMIC DNA]</scope>
</reference>
<protein>
    <submittedName>
        <fullName evidence="8">ATP-dependent RNA helicase DHX34</fullName>
    </submittedName>
</protein>
<accession>A0A1I7V7W8</accession>
<keyword evidence="1" id="KW-0547">Nucleotide-binding</keyword>
<organism evidence="7 8">
    <name type="scientific">Loa loa</name>
    <name type="common">Eye worm</name>
    <name type="synonym">Filaria loa</name>
    <dbReference type="NCBI Taxonomy" id="7209"/>
    <lineage>
        <taxon>Eukaryota</taxon>
        <taxon>Metazoa</taxon>
        <taxon>Ecdysozoa</taxon>
        <taxon>Nematoda</taxon>
        <taxon>Chromadorea</taxon>
        <taxon>Rhabditida</taxon>
        <taxon>Spirurina</taxon>
        <taxon>Spiruromorpha</taxon>
        <taxon>Filarioidea</taxon>
        <taxon>Onchocercidae</taxon>
        <taxon>Loa</taxon>
    </lineage>
</organism>
<dbReference type="Pfam" id="PF24485">
    <property type="entry name" value="zf-C2H2_DHX34"/>
    <property type="match status" value="1"/>
</dbReference>
<evidence type="ECO:0000256" key="2">
    <source>
        <dbReference type="ARBA" id="ARBA00022801"/>
    </source>
</evidence>
<dbReference type="Gene3D" id="1.20.120.1080">
    <property type="match status" value="1"/>
</dbReference>
<keyword evidence="4" id="KW-0067">ATP-binding</keyword>
<dbReference type="InterPro" id="IPR014001">
    <property type="entry name" value="Helicase_ATP-bd"/>
</dbReference>
<dbReference type="WBParaSite" id="EN70_10824">
    <property type="protein sequence ID" value="EN70_10824"/>
    <property type="gene ID" value="EN70_10824"/>
</dbReference>
<evidence type="ECO:0000313" key="8">
    <source>
        <dbReference type="WBParaSite" id="EN70_10824"/>
    </source>
</evidence>
<dbReference type="PROSITE" id="PS51194">
    <property type="entry name" value="HELICASE_CTER"/>
    <property type="match status" value="1"/>
</dbReference>
<dbReference type="GO" id="GO:0005524">
    <property type="term" value="F:ATP binding"/>
    <property type="evidence" value="ECO:0007669"/>
    <property type="project" value="UniProtKB-KW"/>
</dbReference>
<dbReference type="PANTHER" id="PTHR18934">
    <property type="entry name" value="ATP-DEPENDENT RNA HELICASE"/>
    <property type="match status" value="1"/>
</dbReference>
<dbReference type="FunFam" id="3.40.50.300:FF:000725">
    <property type="entry name" value="probable ATP-dependent RNA helicase DHX34"/>
    <property type="match status" value="1"/>
</dbReference>
<evidence type="ECO:0000259" key="5">
    <source>
        <dbReference type="PROSITE" id="PS51192"/>
    </source>
</evidence>
<dbReference type="STRING" id="7209.A0A1I7V7W8"/>
<dbReference type="InterPro" id="IPR027417">
    <property type="entry name" value="P-loop_NTPase"/>
</dbReference>
<dbReference type="SUPFAM" id="SSF52540">
    <property type="entry name" value="P-loop containing nucleoside triphosphate hydrolases"/>
    <property type="match status" value="1"/>
</dbReference>
<name>A0A1I7V7W8_LOALO</name>
<reference evidence="8" key="2">
    <citation type="submission" date="2016-11" db="UniProtKB">
        <authorList>
            <consortium name="WormBaseParasite"/>
        </authorList>
    </citation>
    <scope>IDENTIFICATION</scope>
</reference>
<dbReference type="InterPro" id="IPR056382">
    <property type="entry name" value="DHX34_Znf-C2H2"/>
</dbReference>
<dbReference type="InterPro" id="IPR011709">
    <property type="entry name" value="DEAD-box_helicase_OB_fold"/>
</dbReference>
<keyword evidence="7" id="KW-1185">Reference proteome</keyword>
<proteinExistence type="predicted"/>
<feature type="domain" description="Helicase ATP-binding" evidence="5">
    <location>
        <begin position="156"/>
        <end position="316"/>
    </location>
</feature>
<keyword evidence="2" id="KW-0378">Hydrolase</keyword>
<dbReference type="PANTHER" id="PTHR18934:SF221">
    <property type="entry name" value="ATP-DEPENDENT RNA HELICASE DHX34-RELATED"/>
    <property type="match status" value="1"/>
</dbReference>